<sequence>MVLSVSSAYIPPANTNLTRSEQPLVTQAPTDAAKLALSNASPAAIFHPSEEAQATMPMPVVIETWVGRSQSPDFPRYAEILKGATSTLKFSFEDFQSTLSATHPDLAGKKYGFTVEADGSLKVLNSAGQLSTSDIQRLTDLLNDSKDLKAAAIAVRDASIDLVDADSPWSGSYLGLYSLTKENFANTIDLAPLLKDRGSVSIQEYSDGLFFNQLAYKGERATRETEQAMFERRAAERFSAQA</sequence>
<gene>
    <name evidence="2" type="ORF">HU742_015610</name>
    <name evidence="1" type="ORF">HU742_10355</name>
</gene>
<reference evidence="2" key="3">
    <citation type="submission" date="2021-06" db="EMBL/GenBank/DDBJ databases">
        <title>Updating the genus Pseudomonas: Description of 43 new species and partition of the Pseudomonas putida group.</title>
        <authorList>
            <person name="Girard L."/>
            <person name="Lood C."/>
            <person name="Vandamme P."/>
            <person name="Rokni-Zadeh H."/>
            <person name="Van Noort V."/>
            <person name="Hofte M."/>
            <person name="Lavigne R."/>
            <person name="De Mot R."/>
        </authorList>
    </citation>
    <scope>NUCLEOTIDE SEQUENCE</scope>
    <source>
        <strain evidence="2">SWRI102</strain>
    </source>
</reference>
<dbReference type="EMBL" id="JABWQX020000001">
    <property type="protein sequence ID" value="MBV4552571.1"/>
    <property type="molecule type" value="Genomic_DNA"/>
</dbReference>
<dbReference type="EMBL" id="JABWQX010000002">
    <property type="protein sequence ID" value="MBC3395607.1"/>
    <property type="molecule type" value="Genomic_DNA"/>
</dbReference>
<keyword evidence="3" id="KW-1185">Reference proteome</keyword>
<comment type="caution">
    <text evidence="1">The sequence shown here is derived from an EMBL/GenBank/DDBJ whole genome shotgun (WGS) entry which is preliminary data.</text>
</comment>
<proteinExistence type="predicted"/>
<dbReference type="RefSeq" id="WP_186643287.1">
    <property type="nucleotide sequence ID" value="NZ_JABWQX020000001.1"/>
</dbReference>
<reference evidence="1 3" key="1">
    <citation type="journal article" date="2020" name="Microorganisms">
        <title>Reliable Identification of Environmental Pseudomonas Isolates Using the rpoD Gene.</title>
        <authorList>
            <consortium name="The Broad Institute Genome Sequencing Platform"/>
            <person name="Girard L."/>
            <person name="Lood C."/>
            <person name="Rokni-Zadeh H."/>
            <person name="van Noort V."/>
            <person name="Lavigne R."/>
            <person name="De Mot R."/>
        </authorList>
    </citation>
    <scope>NUCLEOTIDE SEQUENCE</scope>
    <source>
        <strain evidence="1 3">SWRI102</strain>
    </source>
</reference>
<accession>A0A923FML7</accession>
<evidence type="ECO:0000313" key="2">
    <source>
        <dbReference type="EMBL" id="MBV4552571.1"/>
    </source>
</evidence>
<reference evidence="1" key="2">
    <citation type="submission" date="2020-07" db="EMBL/GenBank/DDBJ databases">
        <authorList>
            <person name="Lood C."/>
            <person name="Girard L."/>
        </authorList>
    </citation>
    <scope>NUCLEOTIDE SEQUENCE</scope>
    <source>
        <strain evidence="1">SWRI102</strain>
    </source>
</reference>
<evidence type="ECO:0000313" key="1">
    <source>
        <dbReference type="EMBL" id="MBC3395607.1"/>
    </source>
</evidence>
<organism evidence="1">
    <name type="scientific">Pseudomonas marvdashtae</name>
    <dbReference type="NCBI Taxonomy" id="2745500"/>
    <lineage>
        <taxon>Bacteria</taxon>
        <taxon>Pseudomonadati</taxon>
        <taxon>Pseudomonadota</taxon>
        <taxon>Gammaproteobacteria</taxon>
        <taxon>Pseudomonadales</taxon>
        <taxon>Pseudomonadaceae</taxon>
        <taxon>Pseudomonas</taxon>
    </lineage>
</organism>
<name>A0A923FML7_9PSED</name>
<dbReference type="AlphaFoldDB" id="A0A923FML7"/>
<protein>
    <submittedName>
        <fullName evidence="1">Uncharacterized protein</fullName>
    </submittedName>
</protein>
<dbReference type="Proteomes" id="UP000659438">
    <property type="component" value="Unassembled WGS sequence"/>
</dbReference>
<evidence type="ECO:0000313" key="3">
    <source>
        <dbReference type="Proteomes" id="UP000659438"/>
    </source>
</evidence>